<evidence type="ECO:0000259" key="2">
    <source>
        <dbReference type="Pfam" id="PF02557"/>
    </source>
</evidence>
<organism evidence="3 4">
    <name type="scientific">Brevibacterium spongiae</name>
    <dbReference type="NCBI Taxonomy" id="2909672"/>
    <lineage>
        <taxon>Bacteria</taxon>
        <taxon>Bacillati</taxon>
        <taxon>Actinomycetota</taxon>
        <taxon>Actinomycetes</taxon>
        <taxon>Micrococcales</taxon>
        <taxon>Brevibacteriaceae</taxon>
        <taxon>Brevibacterium</taxon>
    </lineage>
</organism>
<dbReference type="PANTHER" id="PTHR34385">
    <property type="entry name" value="D-ALANYL-D-ALANINE CARBOXYPEPTIDASE"/>
    <property type="match status" value="1"/>
</dbReference>
<reference evidence="3" key="1">
    <citation type="submission" date="2022-03" db="EMBL/GenBank/DDBJ databases">
        <title>Brevibacterium spongiae sp. nov., isolated from marine sponge.</title>
        <authorList>
            <person name="Li Z."/>
            <person name="Zhang M."/>
        </authorList>
    </citation>
    <scope>NUCLEOTIDE SEQUENCE</scope>
    <source>
        <strain evidence="3">WHS-Z9</strain>
    </source>
</reference>
<dbReference type="EMBL" id="CP093443">
    <property type="protein sequence ID" value="UVI37630.1"/>
    <property type="molecule type" value="Genomic_DNA"/>
</dbReference>
<dbReference type="PANTHER" id="PTHR34385:SF1">
    <property type="entry name" value="PEPTIDOGLYCAN L-ALANYL-D-GLUTAMATE ENDOPEPTIDASE CWLK"/>
    <property type="match status" value="1"/>
</dbReference>
<dbReference type="CDD" id="cd14814">
    <property type="entry name" value="Peptidase_M15"/>
    <property type="match status" value="1"/>
</dbReference>
<name>A0ABY5STI5_9MICO</name>
<sequence>MSSELSTVEAPPVRRRDLRQQNTSSQVSTIFFRKSVTSPSPVREDAAPSPRRAAMAAEARASAGSPRRAAMAKEATAQAASPLTPAGHTSSLSAAALGRRGSDGSLLRSVRRRQVTTFSALATVSVTGTAIAAVMVAGNLSGNQEVKVDDTAAESQPRAINAESVSADIKVDDDDKTSMTIGAPSAKQTKVDAASRAITKTVLPGCDGEAPKGEASNGELPDGWLCDIGVGNHKLRSDAAVAFAKMNAAFKKDTGKDLAITDSYRSLESQVSVAARKPGFAARPGTSNHGWGLALDLGAGTQTGTGEQYDWLVANAGKYGWENPDWAKRNSYELWHWEYVPGRKDMKGA</sequence>
<dbReference type="RefSeq" id="WP_265420168.1">
    <property type="nucleotide sequence ID" value="NZ_CP093443.1"/>
</dbReference>
<proteinExistence type="predicted"/>
<dbReference type="Pfam" id="PF02557">
    <property type="entry name" value="VanY"/>
    <property type="match status" value="1"/>
</dbReference>
<dbReference type="SUPFAM" id="SSF55166">
    <property type="entry name" value="Hedgehog/DD-peptidase"/>
    <property type="match status" value="1"/>
</dbReference>
<dbReference type="InterPro" id="IPR003709">
    <property type="entry name" value="VanY-like_core_dom"/>
</dbReference>
<accession>A0ABY5STI5</accession>
<feature type="region of interest" description="Disordered" evidence="1">
    <location>
        <begin position="1"/>
        <end position="91"/>
    </location>
</feature>
<keyword evidence="4" id="KW-1185">Reference proteome</keyword>
<gene>
    <name evidence="3" type="ORF">L1F31_08255</name>
</gene>
<dbReference type="InterPro" id="IPR052179">
    <property type="entry name" value="DD-CPase-like"/>
</dbReference>
<dbReference type="Gene3D" id="3.30.1380.10">
    <property type="match status" value="1"/>
</dbReference>
<dbReference type="Proteomes" id="UP001064879">
    <property type="component" value="Chromosome"/>
</dbReference>
<dbReference type="InterPro" id="IPR009045">
    <property type="entry name" value="Zn_M74/Hedgehog-like"/>
</dbReference>
<feature type="domain" description="D-alanyl-D-alanine carboxypeptidase-like core" evidence="2">
    <location>
        <begin position="232"/>
        <end position="341"/>
    </location>
</feature>
<feature type="compositionally biased region" description="Polar residues" evidence="1">
    <location>
        <begin position="20"/>
        <end position="40"/>
    </location>
</feature>
<feature type="compositionally biased region" description="Low complexity" evidence="1">
    <location>
        <begin position="47"/>
        <end position="80"/>
    </location>
</feature>
<evidence type="ECO:0000313" key="4">
    <source>
        <dbReference type="Proteomes" id="UP001064879"/>
    </source>
</evidence>
<evidence type="ECO:0000313" key="3">
    <source>
        <dbReference type="EMBL" id="UVI37630.1"/>
    </source>
</evidence>
<protein>
    <submittedName>
        <fullName evidence="3">M15 family metallopeptidase</fullName>
    </submittedName>
</protein>
<evidence type="ECO:0000256" key="1">
    <source>
        <dbReference type="SAM" id="MobiDB-lite"/>
    </source>
</evidence>